<dbReference type="PROSITE" id="PS50404">
    <property type="entry name" value="GST_NTER"/>
    <property type="match status" value="1"/>
</dbReference>
<dbReference type="InterPro" id="IPR002109">
    <property type="entry name" value="Glutaredoxin"/>
</dbReference>
<sequence length="85" mass="9776">MQPSDIKLYALSTCSHCRNCKEFLAQCGFEYDCVDVDRLEPGERRQVLEEIKNINPNLSFPTLVIGDKVVIGFKKEEIQEILNSR</sequence>
<dbReference type="KEGG" id="dao:Desac_1005"/>
<name>F2NC77_DESAR</name>
<dbReference type="STRING" id="880072.Desac_1005"/>
<dbReference type="RefSeq" id="WP_013705985.1">
    <property type="nucleotide sequence ID" value="NC_015388.1"/>
</dbReference>
<reference evidence="2 3" key="1">
    <citation type="journal article" date="2011" name="Stand. Genomic Sci.">
        <title>Complete genome sequence of the acetate-degrading sulfate reducer Desulfobacca acetoxidans type strain (ASRB2).</title>
        <authorList>
            <person name="Goker M."/>
            <person name="Teshima H."/>
            <person name="Lapidus A."/>
            <person name="Nolan M."/>
            <person name="Lucas S."/>
            <person name="Hammon N."/>
            <person name="Deshpande S."/>
            <person name="Cheng J.F."/>
            <person name="Tapia R."/>
            <person name="Han C."/>
            <person name="Goodwin L."/>
            <person name="Pitluck S."/>
            <person name="Huntemann M."/>
            <person name="Liolios K."/>
            <person name="Ivanova N."/>
            <person name="Pagani I."/>
            <person name="Mavromatis K."/>
            <person name="Ovchinikova G."/>
            <person name="Pati A."/>
            <person name="Chen A."/>
            <person name="Palaniappan K."/>
            <person name="Land M."/>
            <person name="Hauser L."/>
            <person name="Brambilla E.M."/>
            <person name="Rohde M."/>
            <person name="Spring S."/>
            <person name="Detter J.C."/>
            <person name="Woyke T."/>
            <person name="Bristow J."/>
            <person name="Eisen J.A."/>
            <person name="Markowitz V."/>
            <person name="Hugenholtz P."/>
            <person name="Kyrpides N.C."/>
            <person name="Klenk H.P."/>
        </authorList>
    </citation>
    <scope>NUCLEOTIDE SEQUENCE [LARGE SCALE GENOMIC DNA]</scope>
    <source>
        <strain evidence="3">ATCC 700848 / DSM 11109 / ASRB2</strain>
    </source>
</reference>
<keyword evidence="3" id="KW-1185">Reference proteome</keyword>
<dbReference type="GO" id="GO:0045454">
    <property type="term" value="P:cell redox homeostasis"/>
    <property type="evidence" value="ECO:0007669"/>
    <property type="project" value="TreeGrafter"/>
</dbReference>
<dbReference type="PANTHER" id="PTHR34386:SF1">
    <property type="entry name" value="GLUTAREDOXIN-LIKE PROTEIN NRDH"/>
    <property type="match status" value="1"/>
</dbReference>
<dbReference type="Proteomes" id="UP000000483">
    <property type="component" value="Chromosome"/>
</dbReference>
<dbReference type="InterPro" id="IPR051548">
    <property type="entry name" value="Grx-like_ET"/>
</dbReference>
<gene>
    <name evidence="2" type="ordered locus">Desac_1005</name>
</gene>
<dbReference type="HOGENOM" id="CLU_026126_9_1_7"/>
<reference evidence="3" key="2">
    <citation type="submission" date="2011-03" db="EMBL/GenBank/DDBJ databases">
        <title>The complete genome of Desulfobacca acetoxidans DSM 11109.</title>
        <authorList>
            <consortium name="US DOE Joint Genome Institute (JGI-PGF)"/>
            <person name="Lucas S."/>
            <person name="Copeland A."/>
            <person name="Lapidus A."/>
            <person name="Bruce D."/>
            <person name="Goodwin L."/>
            <person name="Pitluck S."/>
            <person name="Peters L."/>
            <person name="Kyrpides N."/>
            <person name="Mavromatis K."/>
            <person name="Ivanova N."/>
            <person name="Ovchinnikova G."/>
            <person name="Teshima H."/>
            <person name="Detter J.C."/>
            <person name="Han C."/>
            <person name="Land M."/>
            <person name="Hauser L."/>
            <person name="Markowitz V."/>
            <person name="Cheng J.-F."/>
            <person name="Hugenholtz P."/>
            <person name="Woyke T."/>
            <person name="Wu D."/>
            <person name="Spring S."/>
            <person name="Schueler E."/>
            <person name="Brambilla E."/>
            <person name="Klenk H.-P."/>
            <person name="Eisen J.A."/>
        </authorList>
    </citation>
    <scope>NUCLEOTIDE SEQUENCE [LARGE SCALE GENOMIC DNA]</scope>
    <source>
        <strain evidence="3">ATCC 700848 / DSM 11109 / ASRB2</strain>
    </source>
</reference>
<dbReference type="eggNOG" id="COG0695">
    <property type="taxonomic scope" value="Bacteria"/>
</dbReference>
<dbReference type="InterPro" id="IPR036249">
    <property type="entry name" value="Thioredoxin-like_sf"/>
</dbReference>
<dbReference type="PROSITE" id="PS51354">
    <property type="entry name" value="GLUTAREDOXIN_2"/>
    <property type="match status" value="1"/>
</dbReference>
<dbReference type="Pfam" id="PF00462">
    <property type="entry name" value="Glutaredoxin"/>
    <property type="match status" value="1"/>
</dbReference>
<organism evidence="2 3">
    <name type="scientific">Desulfobacca acetoxidans (strain ATCC 700848 / DSM 11109 / ASRB2)</name>
    <dbReference type="NCBI Taxonomy" id="880072"/>
    <lineage>
        <taxon>Bacteria</taxon>
        <taxon>Pseudomonadati</taxon>
        <taxon>Thermodesulfobacteriota</taxon>
        <taxon>Desulfobaccia</taxon>
        <taxon>Desulfobaccales</taxon>
        <taxon>Desulfobaccaceae</taxon>
        <taxon>Desulfobacca</taxon>
    </lineage>
</organism>
<dbReference type="SUPFAM" id="SSF52833">
    <property type="entry name" value="Thioredoxin-like"/>
    <property type="match status" value="1"/>
</dbReference>
<dbReference type="OrthoDB" id="9795531at2"/>
<dbReference type="Gene3D" id="3.40.30.10">
    <property type="entry name" value="Glutaredoxin"/>
    <property type="match status" value="1"/>
</dbReference>
<evidence type="ECO:0000259" key="1">
    <source>
        <dbReference type="PROSITE" id="PS50404"/>
    </source>
</evidence>
<proteinExistence type="predicted"/>
<evidence type="ECO:0000313" key="2">
    <source>
        <dbReference type="EMBL" id="AEB08872.1"/>
    </source>
</evidence>
<dbReference type="InterPro" id="IPR004045">
    <property type="entry name" value="Glutathione_S-Trfase_N"/>
</dbReference>
<feature type="domain" description="GST N-terminal" evidence="1">
    <location>
        <begin position="4"/>
        <end position="85"/>
    </location>
</feature>
<evidence type="ECO:0000313" key="3">
    <source>
        <dbReference type="Proteomes" id="UP000000483"/>
    </source>
</evidence>
<dbReference type="AlphaFoldDB" id="F2NC77"/>
<dbReference type="CDD" id="cd02976">
    <property type="entry name" value="NrdH"/>
    <property type="match status" value="1"/>
</dbReference>
<protein>
    <submittedName>
        <fullName evidence="2">Glutaredoxin</fullName>
    </submittedName>
</protein>
<dbReference type="PANTHER" id="PTHR34386">
    <property type="entry name" value="GLUTAREDOXIN"/>
    <property type="match status" value="1"/>
</dbReference>
<dbReference type="GO" id="GO:0009055">
    <property type="term" value="F:electron transfer activity"/>
    <property type="evidence" value="ECO:0007669"/>
    <property type="project" value="TreeGrafter"/>
</dbReference>
<accession>F2NC77</accession>
<dbReference type="EMBL" id="CP002629">
    <property type="protein sequence ID" value="AEB08872.1"/>
    <property type="molecule type" value="Genomic_DNA"/>
</dbReference>